<name>A0A2H9ZWT8_9ASPA</name>
<dbReference type="SUPFAM" id="SSF48403">
    <property type="entry name" value="Ankyrin repeat"/>
    <property type="match status" value="1"/>
</dbReference>
<feature type="repeat" description="ANK" evidence="3">
    <location>
        <begin position="397"/>
        <end position="429"/>
    </location>
</feature>
<dbReference type="InterPro" id="IPR002110">
    <property type="entry name" value="Ankyrin_rpt"/>
</dbReference>
<dbReference type="PANTHER" id="PTHR24203:SF86">
    <property type="entry name" value="PROTEASOME 26S SUBUNIT, NON-ATPASE 10"/>
    <property type="match status" value="1"/>
</dbReference>
<feature type="repeat" description="ANK" evidence="3">
    <location>
        <begin position="298"/>
        <end position="330"/>
    </location>
</feature>
<dbReference type="STRING" id="1088818.A0A2H9ZWT8"/>
<feature type="compositionally biased region" description="Low complexity" evidence="4">
    <location>
        <begin position="1"/>
        <end position="26"/>
    </location>
</feature>
<dbReference type="EMBL" id="KZ453102">
    <property type="protein sequence ID" value="PKA47771.1"/>
    <property type="molecule type" value="Genomic_DNA"/>
</dbReference>
<dbReference type="Proteomes" id="UP000236161">
    <property type="component" value="Unassembled WGS sequence"/>
</dbReference>
<feature type="region of interest" description="Disordered" evidence="4">
    <location>
        <begin position="1"/>
        <end position="97"/>
    </location>
</feature>
<dbReference type="PANTHER" id="PTHR24203">
    <property type="entry name" value="ANKYRIN REPEAT FAMILY PROTEIN"/>
    <property type="match status" value="1"/>
</dbReference>
<evidence type="ECO:0000256" key="2">
    <source>
        <dbReference type="ARBA" id="ARBA00023043"/>
    </source>
</evidence>
<keyword evidence="6" id="KW-1185">Reference proteome</keyword>
<dbReference type="Pfam" id="PF12796">
    <property type="entry name" value="Ank_2"/>
    <property type="match status" value="1"/>
</dbReference>
<evidence type="ECO:0000256" key="1">
    <source>
        <dbReference type="ARBA" id="ARBA00022737"/>
    </source>
</evidence>
<dbReference type="OrthoDB" id="1577640at2759"/>
<dbReference type="SMART" id="SM00248">
    <property type="entry name" value="ANK"/>
    <property type="match status" value="5"/>
</dbReference>
<sequence>MASLPPASSLRLPPSSFPQIPFSSSPYHPKARAIQSPPHPSTLSYSTSFPTVSAAADTSFPYSELQRRQYPKQEVSREERRGADLEERQQEEEDDFTLGDCLVFEDGAFEVENPFLPPDGGAAPEFRGRRRTKEHTAAAEKALSESLVPDKWREMVAQINLTKKEKRKIAHELRFGSRMEARRKSPLPDMEEYSAFRRMKLSELKPVVLDNPMGFPREEVSSKLSEKPPGGRVAPRNPRLGISRGSLDDITDFFNNGDYMPGEMNDNKKAKGHHRRFTKDEKSLLNKRVPKLAEATSRKWLPLHTLAASGEFYLLDMLLKHNVDINGADEDGLMAIHKAILSKKHAIINYLLKNCANPFIRDQDGATLIHYSVQTTSAQTIKILLLYNVDINLADNDGWTPLHLAVQTQRTDIVRLLLIKGADRTLKNQDGLTPLDLCLYCGHNMRTYQMIKLLKEFPTSRSEA</sequence>
<dbReference type="Gene3D" id="1.25.40.20">
    <property type="entry name" value="Ankyrin repeat-containing domain"/>
    <property type="match status" value="2"/>
</dbReference>
<dbReference type="InterPro" id="IPR036770">
    <property type="entry name" value="Ankyrin_rpt-contain_sf"/>
</dbReference>
<dbReference type="PROSITE" id="PS50088">
    <property type="entry name" value="ANK_REPEAT"/>
    <property type="match status" value="3"/>
</dbReference>
<feature type="compositionally biased region" description="Basic and acidic residues" evidence="4">
    <location>
        <begin position="74"/>
        <end position="88"/>
    </location>
</feature>
<accession>A0A2H9ZWT8</accession>
<feature type="region of interest" description="Disordered" evidence="4">
    <location>
        <begin position="113"/>
        <end position="136"/>
    </location>
</feature>
<evidence type="ECO:0000313" key="5">
    <source>
        <dbReference type="EMBL" id="PKA47771.1"/>
    </source>
</evidence>
<feature type="repeat" description="ANK" evidence="3">
    <location>
        <begin position="364"/>
        <end position="396"/>
    </location>
</feature>
<proteinExistence type="predicted"/>
<keyword evidence="2 3" id="KW-0040">ANK repeat</keyword>
<dbReference type="FunFam" id="1.25.40.20:FF:000461">
    <property type="entry name" value="Ankyrin repeat domain-containing protein, chloroplastic"/>
    <property type="match status" value="1"/>
</dbReference>
<evidence type="ECO:0000313" key="6">
    <source>
        <dbReference type="Proteomes" id="UP000236161"/>
    </source>
</evidence>
<gene>
    <name evidence="5" type="primary">AKRP</name>
    <name evidence="5" type="ORF">AXF42_Ash014548</name>
</gene>
<feature type="region of interest" description="Disordered" evidence="4">
    <location>
        <begin position="218"/>
        <end position="241"/>
    </location>
</feature>
<protein>
    <submittedName>
        <fullName evidence="5">Ankyrin repeat domain-containing protein, chloroplastic</fullName>
    </submittedName>
</protein>
<organism evidence="5 6">
    <name type="scientific">Apostasia shenzhenica</name>
    <dbReference type="NCBI Taxonomy" id="1088818"/>
    <lineage>
        <taxon>Eukaryota</taxon>
        <taxon>Viridiplantae</taxon>
        <taxon>Streptophyta</taxon>
        <taxon>Embryophyta</taxon>
        <taxon>Tracheophyta</taxon>
        <taxon>Spermatophyta</taxon>
        <taxon>Magnoliopsida</taxon>
        <taxon>Liliopsida</taxon>
        <taxon>Asparagales</taxon>
        <taxon>Orchidaceae</taxon>
        <taxon>Apostasioideae</taxon>
        <taxon>Apostasia</taxon>
    </lineage>
</organism>
<keyword evidence="1" id="KW-0677">Repeat</keyword>
<dbReference type="AlphaFoldDB" id="A0A2H9ZWT8"/>
<evidence type="ECO:0000256" key="3">
    <source>
        <dbReference type="PROSITE-ProRule" id="PRU00023"/>
    </source>
</evidence>
<reference evidence="5 6" key="1">
    <citation type="journal article" date="2017" name="Nature">
        <title>The Apostasia genome and the evolution of orchids.</title>
        <authorList>
            <person name="Zhang G.Q."/>
            <person name="Liu K.W."/>
            <person name="Li Z."/>
            <person name="Lohaus R."/>
            <person name="Hsiao Y.Y."/>
            <person name="Niu S.C."/>
            <person name="Wang J.Y."/>
            <person name="Lin Y.C."/>
            <person name="Xu Q."/>
            <person name="Chen L.J."/>
            <person name="Yoshida K."/>
            <person name="Fujiwara S."/>
            <person name="Wang Z.W."/>
            <person name="Zhang Y.Q."/>
            <person name="Mitsuda N."/>
            <person name="Wang M."/>
            <person name="Liu G.H."/>
            <person name="Pecoraro L."/>
            <person name="Huang H.X."/>
            <person name="Xiao X.J."/>
            <person name="Lin M."/>
            <person name="Wu X.Y."/>
            <person name="Wu W.L."/>
            <person name="Chen Y.Y."/>
            <person name="Chang S.B."/>
            <person name="Sakamoto S."/>
            <person name="Ohme-Takagi M."/>
            <person name="Yagi M."/>
            <person name="Zeng S.J."/>
            <person name="Shen C.Y."/>
            <person name="Yeh C.M."/>
            <person name="Luo Y.B."/>
            <person name="Tsai W.C."/>
            <person name="Van de Peer Y."/>
            <person name="Liu Z.J."/>
        </authorList>
    </citation>
    <scope>NUCLEOTIDE SEQUENCE [LARGE SCALE GENOMIC DNA]</scope>
    <source>
        <strain evidence="6">cv. Shenzhen</strain>
        <tissue evidence="5">Stem</tissue>
    </source>
</reference>
<feature type="compositionally biased region" description="Polar residues" evidence="4">
    <location>
        <begin position="41"/>
        <end position="51"/>
    </location>
</feature>
<evidence type="ECO:0000256" key="4">
    <source>
        <dbReference type="SAM" id="MobiDB-lite"/>
    </source>
</evidence>
<dbReference type="PROSITE" id="PS50297">
    <property type="entry name" value="ANK_REP_REGION"/>
    <property type="match status" value="2"/>
</dbReference>